<keyword evidence="4" id="KW-0964">Secreted</keyword>
<feature type="compositionally biased region" description="Acidic residues" evidence="17">
    <location>
        <begin position="100"/>
        <end position="122"/>
    </location>
</feature>
<keyword evidence="13" id="KW-0373">Hyaluronic acid</keyword>
<organism evidence="19 20">
    <name type="scientific">Hucho hucho</name>
    <name type="common">huchen</name>
    <dbReference type="NCBI Taxonomy" id="62062"/>
    <lineage>
        <taxon>Eukaryota</taxon>
        <taxon>Metazoa</taxon>
        <taxon>Chordata</taxon>
        <taxon>Craniata</taxon>
        <taxon>Vertebrata</taxon>
        <taxon>Euteleostomi</taxon>
        <taxon>Actinopterygii</taxon>
        <taxon>Neopterygii</taxon>
        <taxon>Teleostei</taxon>
        <taxon>Protacanthopterygii</taxon>
        <taxon>Salmoniformes</taxon>
        <taxon>Salmonidae</taxon>
        <taxon>Salmoninae</taxon>
        <taxon>Hucho</taxon>
    </lineage>
</organism>
<evidence type="ECO:0000256" key="17">
    <source>
        <dbReference type="SAM" id="MobiDB-lite"/>
    </source>
</evidence>
<evidence type="ECO:0000256" key="1">
    <source>
        <dbReference type="ARBA" id="ARBA00004437"/>
    </source>
</evidence>
<dbReference type="AlphaFoldDB" id="A0A4W5QE82"/>
<name>A0A4W5QE82_9TELE</name>
<dbReference type="GO" id="GO:0001917">
    <property type="term" value="C:photoreceptor inner segment"/>
    <property type="evidence" value="ECO:0007669"/>
    <property type="project" value="UniProtKB-SubCell"/>
</dbReference>
<proteinExistence type="predicted"/>
<sequence length="398" mass="43874">MEELLPEYPGYEDIYPDEAVDTVDQSDHSPEGREVEEAALPEVSEVELAPLPGDSEVEIAVTAEPIPDSSPTPPAESDSEVEIAEPIPDSSPTPPAESDTVPEIDETASELQPMEEDAEETEVVVIDEEEAEEEVIHVSEPEDESMQDLADELDKMDLVSTEAIDLPDASGYPLAPKEHPFETTASPPLRYLTTPSMTTASKGRELVVFFSLRVTNIRFSDDLFNKSSSEYRSLENTFVELLLPYLQSNLTGFKKLEILNFRNGSVVVNSKMKFSKSVPYNVTQAVHCVLEDFCNAAAMRLNIEIDSHSLDIEPADQADPCKFLACNDFSRCVVNRWSREAECLCDPGYITLDGLPCQSICVLQPDYCQNGGQCEIVPGHGATCRYPDKYTSLPGMTS</sequence>
<feature type="region of interest" description="Disordered" evidence="17">
    <location>
        <begin position="1"/>
        <end position="122"/>
    </location>
</feature>
<evidence type="ECO:0000256" key="7">
    <source>
        <dbReference type="ARBA" id="ARBA00022729"/>
    </source>
</evidence>
<reference evidence="19" key="2">
    <citation type="submission" date="2025-08" db="UniProtKB">
        <authorList>
            <consortium name="Ensembl"/>
        </authorList>
    </citation>
    <scope>IDENTIFICATION</scope>
</reference>
<evidence type="ECO:0000313" key="19">
    <source>
        <dbReference type="Ensembl" id="ENSHHUP00000072358.1"/>
    </source>
</evidence>
<evidence type="ECO:0000256" key="9">
    <source>
        <dbReference type="ARBA" id="ARBA00022981"/>
    </source>
</evidence>
<evidence type="ECO:0000256" key="2">
    <source>
        <dbReference type="ARBA" id="ARBA00004504"/>
    </source>
</evidence>
<dbReference type="SUPFAM" id="SSF82671">
    <property type="entry name" value="SEA domain"/>
    <property type="match status" value="1"/>
</dbReference>
<keyword evidence="12" id="KW-0966">Cell projection</keyword>
<dbReference type="GO" id="GO:0001750">
    <property type="term" value="C:photoreceptor outer segment"/>
    <property type="evidence" value="ECO:0007669"/>
    <property type="project" value="UniProtKB-SubCell"/>
</dbReference>
<dbReference type="GeneTree" id="ENSGT00530000063503"/>
<evidence type="ECO:0000256" key="16">
    <source>
        <dbReference type="ARBA" id="ARBA00045407"/>
    </source>
</evidence>
<dbReference type="InterPro" id="IPR039861">
    <property type="entry name" value="IMPG"/>
</dbReference>
<dbReference type="Ensembl" id="ENSHHUT00000074757.1">
    <property type="protein sequence ID" value="ENSHHUP00000072358.1"/>
    <property type="gene ID" value="ENSHHUG00000042474.1"/>
</dbReference>
<evidence type="ECO:0000256" key="4">
    <source>
        <dbReference type="ARBA" id="ARBA00022525"/>
    </source>
</evidence>
<dbReference type="InterPro" id="IPR036364">
    <property type="entry name" value="SEA_dom_sf"/>
</dbReference>
<dbReference type="InterPro" id="IPR000082">
    <property type="entry name" value="SEA_dom"/>
</dbReference>
<reference evidence="20" key="1">
    <citation type="submission" date="2018-06" db="EMBL/GenBank/DDBJ databases">
        <title>Genome assembly of Danube salmon.</title>
        <authorList>
            <person name="Macqueen D.J."/>
            <person name="Gundappa M.K."/>
        </authorList>
    </citation>
    <scope>NUCLEOTIDE SEQUENCE [LARGE SCALE GENOMIC DNA]</scope>
</reference>
<dbReference type="PROSITE" id="PS01186">
    <property type="entry name" value="EGF_2"/>
    <property type="match status" value="1"/>
</dbReference>
<keyword evidence="10" id="KW-0675">Receptor</keyword>
<evidence type="ECO:0000256" key="6">
    <source>
        <dbReference type="ARBA" id="ARBA00022674"/>
    </source>
</evidence>
<evidence type="ECO:0000256" key="13">
    <source>
        <dbReference type="ARBA" id="ARBA00023290"/>
    </source>
</evidence>
<feature type="domain" description="SEA" evidence="18">
    <location>
        <begin position="204"/>
        <end position="317"/>
    </location>
</feature>
<dbReference type="InterPro" id="IPR000742">
    <property type="entry name" value="EGF"/>
</dbReference>
<keyword evidence="7" id="KW-0732">Signal</keyword>
<feature type="region of interest" description="Disordered" evidence="17">
    <location>
        <begin position="167"/>
        <end position="190"/>
    </location>
</feature>
<evidence type="ECO:0000256" key="5">
    <source>
        <dbReference type="ARBA" id="ARBA00022530"/>
    </source>
</evidence>
<dbReference type="GO" id="GO:0007601">
    <property type="term" value="P:visual perception"/>
    <property type="evidence" value="ECO:0007669"/>
    <property type="project" value="InterPro"/>
</dbReference>
<keyword evidence="11" id="KW-0325">Glycoprotein</keyword>
<dbReference type="SMART" id="SM00200">
    <property type="entry name" value="SEA"/>
    <property type="match status" value="1"/>
</dbReference>
<protein>
    <recommendedName>
        <fullName evidence="14">Interphotoreceptor matrix proteoglycan 1</fullName>
    </recommendedName>
    <alternativeName>
        <fullName evidence="15">Sialoprotein associated with cones and rods</fullName>
    </alternativeName>
</protein>
<dbReference type="Pfam" id="PF01390">
    <property type="entry name" value="SEA"/>
    <property type="match status" value="1"/>
</dbReference>
<dbReference type="GO" id="GO:0005540">
    <property type="term" value="F:hyaluronic acid binding"/>
    <property type="evidence" value="ECO:0007669"/>
    <property type="project" value="UniProtKB-KW"/>
</dbReference>
<dbReference type="GO" id="GO:0008201">
    <property type="term" value="F:heparin binding"/>
    <property type="evidence" value="ECO:0007669"/>
    <property type="project" value="UniProtKB-KW"/>
</dbReference>
<evidence type="ECO:0000256" key="12">
    <source>
        <dbReference type="ARBA" id="ARBA00023273"/>
    </source>
</evidence>
<dbReference type="Proteomes" id="UP000314982">
    <property type="component" value="Unassembled WGS sequence"/>
</dbReference>
<keyword evidence="9" id="KW-0730">Sialic acid</keyword>
<evidence type="ECO:0000256" key="3">
    <source>
        <dbReference type="ARBA" id="ARBA00004593"/>
    </source>
</evidence>
<evidence type="ECO:0000256" key="8">
    <source>
        <dbReference type="ARBA" id="ARBA00022737"/>
    </source>
</evidence>
<dbReference type="GO" id="GO:0033165">
    <property type="term" value="C:interphotoreceptor matrix"/>
    <property type="evidence" value="ECO:0007669"/>
    <property type="project" value="UniProtKB-SubCell"/>
</dbReference>
<evidence type="ECO:0000256" key="14">
    <source>
        <dbReference type="ARBA" id="ARBA00040753"/>
    </source>
</evidence>
<feature type="compositionally biased region" description="Basic and acidic residues" evidence="17">
    <location>
        <begin position="25"/>
        <end position="36"/>
    </location>
</feature>
<keyword evidence="8" id="KW-0677">Repeat</keyword>
<keyword evidence="6" id="KW-0358">Heparin-binding</keyword>
<keyword evidence="20" id="KW-1185">Reference proteome</keyword>
<evidence type="ECO:0000313" key="20">
    <source>
        <dbReference type="Proteomes" id="UP000314982"/>
    </source>
</evidence>
<evidence type="ECO:0000259" key="18">
    <source>
        <dbReference type="PROSITE" id="PS50024"/>
    </source>
</evidence>
<comment type="subcellular location">
    <subcellularLocation>
        <location evidence="2">Cell projection</location>
        <location evidence="2">Cilium</location>
        <location evidence="2">Photoreceptor outer segment</location>
    </subcellularLocation>
    <subcellularLocation>
        <location evidence="1">Photoreceptor inner segment</location>
    </subcellularLocation>
    <subcellularLocation>
        <location evidence="3">Secreted</location>
        <location evidence="3">Extracellular space</location>
        <location evidence="3">Extracellular matrix</location>
        <location evidence="3">Interphotoreceptor matrix</location>
    </subcellularLocation>
</comment>
<dbReference type="PANTHER" id="PTHR12199:SF3">
    <property type="entry name" value="INTERPHOTORECEPTOR MATRIX PROTEOGLYCAN 1"/>
    <property type="match status" value="1"/>
</dbReference>
<evidence type="ECO:0000256" key="10">
    <source>
        <dbReference type="ARBA" id="ARBA00023170"/>
    </source>
</evidence>
<evidence type="ECO:0000256" key="15">
    <source>
        <dbReference type="ARBA" id="ARBA00042018"/>
    </source>
</evidence>
<dbReference type="PROSITE" id="PS50024">
    <property type="entry name" value="SEA"/>
    <property type="match status" value="1"/>
</dbReference>
<accession>A0A4W5QE82</accession>
<reference evidence="19" key="3">
    <citation type="submission" date="2025-09" db="UniProtKB">
        <authorList>
            <consortium name="Ensembl"/>
        </authorList>
    </citation>
    <scope>IDENTIFICATION</scope>
</reference>
<dbReference type="Gene3D" id="3.30.70.960">
    <property type="entry name" value="SEA domain"/>
    <property type="match status" value="1"/>
</dbReference>
<comment type="function">
    <text evidence="16">Chondroitin sulfate-, heparin- and hyaluronan-binding protein. May serve to form a basic macromolecular scaffold comprising the insoluble interphotoreceptor matrix.</text>
</comment>
<keyword evidence="5" id="KW-0272">Extracellular matrix</keyword>
<dbReference type="PANTHER" id="PTHR12199">
    <property type="entry name" value="INTERPHOTORECEPTOR MATRIX PROTEOGLYCAN"/>
    <property type="match status" value="1"/>
</dbReference>
<evidence type="ECO:0000256" key="11">
    <source>
        <dbReference type="ARBA" id="ARBA00023180"/>
    </source>
</evidence>